<proteinExistence type="predicted"/>
<dbReference type="RefSeq" id="WP_380249104.1">
    <property type="nucleotide sequence ID" value="NZ_JBHUII010000001.1"/>
</dbReference>
<evidence type="ECO:0000313" key="2">
    <source>
        <dbReference type="EMBL" id="MFD2204989.1"/>
    </source>
</evidence>
<protein>
    <submittedName>
        <fullName evidence="2">NAD(P)H-binding protein</fullName>
    </submittedName>
</protein>
<dbReference type="PANTHER" id="PTHR43162:SF1">
    <property type="entry name" value="PRESTALK A DIFFERENTIATION PROTEIN A"/>
    <property type="match status" value="1"/>
</dbReference>
<sequence>MYLIADAAGPIGRAVTEQLLGQGQLVRILTTDVECRNLWRGRGAELNEGDPRHASSWNKALEGVNTALLIAPPYSNENGSLKDSTAYHSALIDALSQTKEKPKILFLSALGAKGAHGWASSLGELESELSKLCPDLTVIRPAFLMENLAPALSMAKHHSVFPSFLAEKVAFPMVSQRDLVSVLVAAIVDPIEGHHLMELHGAEPYDLSEIIEAGHNVLTKHIASLSLPEDQWQSIMEDQGLSSESAKLWIAYYQAMNAGYIKPDPKATPLAGETALSDALFQIWKSIRQSERAAIDPERKIHESLG</sequence>
<dbReference type="Gene3D" id="3.40.50.720">
    <property type="entry name" value="NAD(P)-binding Rossmann-like Domain"/>
    <property type="match status" value="1"/>
</dbReference>
<dbReference type="Pfam" id="PF05368">
    <property type="entry name" value="NmrA"/>
    <property type="match status" value="1"/>
</dbReference>
<dbReference type="Proteomes" id="UP001597294">
    <property type="component" value="Unassembled WGS sequence"/>
</dbReference>
<keyword evidence="3" id="KW-1185">Reference proteome</keyword>
<reference evidence="3" key="1">
    <citation type="journal article" date="2019" name="Int. J. Syst. Evol. Microbiol.">
        <title>The Global Catalogue of Microorganisms (GCM) 10K type strain sequencing project: providing services to taxonomists for standard genome sequencing and annotation.</title>
        <authorList>
            <consortium name="The Broad Institute Genomics Platform"/>
            <consortium name="The Broad Institute Genome Sequencing Center for Infectious Disease"/>
            <person name="Wu L."/>
            <person name="Ma J."/>
        </authorList>
    </citation>
    <scope>NUCLEOTIDE SEQUENCE [LARGE SCALE GENOMIC DNA]</scope>
    <source>
        <strain evidence="3">CGMCC 4.7192</strain>
    </source>
</reference>
<dbReference type="InterPro" id="IPR008030">
    <property type="entry name" value="NmrA-like"/>
</dbReference>
<gene>
    <name evidence="2" type="ORF">ACFSKO_05190</name>
</gene>
<feature type="domain" description="NmrA-like" evidence="1">
    <location>
        <begin position="3"/>
        <end position="238"/>
    </location>
</feature>
<evidence type="ECO:0000313" key="3">
    <source>
        <dbReference type="Proteomes" id="UP001597294"/>
    </source>
</evidence>
<evidence type="ECO:0000259" key="1">
    <source>
        <dbReference type="Pfam" id="PF05368"/>
    </source>
</evidence>
<dbReference type="Gene3D" id="3.90.25.10">
    <property type="entry name" value="UDP-galactose 4-epimerase, domain 1"/>
    <property type="match status" value="1"/>
</dbReference>
<dbReference type="InterPro" id="IPR036291">
    <property type="entry name" value="NAD(P)-bd_dom_sf"/>
</dbReference>
<name>A0ABW5BJG5_9PROT</name>
<comment type="caution">
    <text evidence="2">The sequence shown here is derived from an EMBL/GenBank/DDBJ whole genome shotgun (WGS) entry which is preliminary data.</text>
</comment>
<accession>A0ABW5BJG5</accession>
<organism evidence="2 3">
    <name type="scientific">Kiloniella antarctica</name>
    <dbReference type="NCBI Taxonomy" id="1550907"/>
    <lineage>
        <taxon>Bacteria</taxon>
        <taxon>Pseudomonadati</taxon>
        <taxon>Pseudomonadota</taxon>
        <taxon>Alphaproteobacteria</taxon>
        <taxon>Rhodospirillales</taxon>
        <taxon>Kiloniellaceae</taxon>
        <taxon>Kiloniella</taxon>
    </lineage>
</organism>
<dbReference type="EMBL" id="JBHUII010000001">
    <property type="protein sequence ID" value="MFD2204989.1"/>
    <property type="molecule type" value="Genomic_DNA"/>
</dbReference>
<dbReference type="SUPFAM" id="SSF51735">
    <property type="entry name" value="NAD(P)-binding Rossmann-fold domains"/>
    <property type="match status" value="1"/>
</dbReference>
<dbReference type="InterPro" id="IPR051604">
    <property type="entry name" value="Ergot_Alk_Oxidoreductase"/>
</dbReference>
<dbReference type="PANTHER" id="PTHR43162">
    <property type="match status" value="1"/>
</dbReference>